<protein>
    <submittedName>
        <fullName evidence="2">Uncharacterized protein</fullName>
    </submittedName>
</protein>
<sequence>MMRLTQGLLSSSSPDGATGPNDPDEAAANYVSESIETLATNLSAHYSDSTFLRQALYSSLQEPSKTATGGVRCLTALVNRLLDQVTVGQFAGLVHGTDPSALNTVCRLLCTTFQEFLFTNDEPISPSSQVKGKAPIQSNTASASSASGSSPSRTMMLPTDDQCHHAAVQLTSEVFTWLDLEQLWCQSVLDSTASPAGTSRDELSTAWSFAARCLGTTECLLQVFFKHFIKFLTKLPCWAQSSAPMPTGQDLTRLHHTVQNALPQLVYLWVISIVSYRRATSIHHGPTFNALLDCDRVHDITHGPHAILTQGVFESTMDRVLQHVFEAIGRPDDALVDTLSDDYLTCLTNTRFLQAHSLVFQGVHTAPDNAPWHSSHLWLDFLADLSQQKDTIGDLDARWADSISSWFAASEQAASSSQVPTSSNTAADSRKRKNEGSGGQSQSTAAKLRKRS</sequence>
<feature type="region of interest" description="Disordered" evidence="1">
    <location>
        <begin position="1"/>
        <end position="25"/>
    </location>
</feature>
<feature type="compositionally biased region" description="Polar residues" evidence="1">
    <location>
        <begin position="418"/>
        <end position="427"/>
    </location>
</feature>
<comment type="caution">
    <text evidence="2">The sequence shown here is derived from an EMBL/GenBank/DDBJ whole genome shotgun (WGS) entry which is preliminary data.</text>
</comment>
<feature type="compositionally biased region" description="Low complexity" evidence="1">
    <location>
        <begin position="138"/>
        <end position="152"/>
    </location>
</feature>
<keyword evidence="3" id="KW-1185">Reference proteome</keyword>
<dbReference type="AlphaFoldDB" id="A0A9W8EBE0"/>
<feature type="region of interest" description="Disordered" evidence="1">
    <location>
        <begin position="125"/>
        <end position="156"/>
    </location>
</feature>
<evidence type="ECO:0000256" key="1">
    <source>
        <dbReference type="SAM" id="MobiDB-lite"/>
    </source>
</evidence>
<proteinExistence type="predicted"/>
<name>A0A9W8EBE0_9FUNG</name>
<feature type="region of interest" description="Disordered" evidence="1">
    <location>
        <begin position="411"/>
        <end position="452"/>
    </location>
</feature>
<evidence type="ECO:0000313" key="3">
    <source>
        <dbReference type="Proteomes" id="UP001151582"/>
    </source>
</evidence>
<dbReference type="Proteomes" id="UP001151582">
    <property type="component" value="Unassembled WGS sequence"/>
</dbReference>
<evidence type="ECO:0000313" key="2">
    <source>
        <dbReference type="EMBL" id="KAJ1972815.1"/>
    </source>
</evidence>
<gene>
    <name evidence="2" type="ORF">H4R34_005281</name>
</gene>
<reference evidence="2" key="1">
    <citation type="submission" date="2022-07" db="EMBL/GenBank/DDBJ databases">
        <title>Phylogenomic reconstructions and comparative analyses of Kickxellomycotina fungi.</title>
        <authorList>
            <person name="Reynolds N.K."/>
            <person name="Stajich J.E."/>
            <person name="Barry K."/>
            <person name="Grigoriev I.V."/>
            <person name="Crous P."/>
            <person name="Smith M.E."/>
        </authorList>
    </citation>
    <scope>NUCLEOTIDE SEQUENCE</scope>
    <source>
        <strain evidence="2">RSA 567</strain>
    </source>
</reference>
<organism evidence="2 3">
    <name type="scientific">Dimargaris verticillata</name>
    <dbReference type="NCBI Taxonomy" id="2761393"/>
    <lineage>
        <taxon>Eukaryota</taxon>
        <taxon>Fungi</taxon>
        <taxon>Fungi incertae sedis</taxon>
        <taxon>Zoopagomycota</taxon>
        <taxon>Kickxellomycotina</taxon>
        <taxon>Dimargaritomycetes</taxon>
        <taxon>Dimargaritales</taxon>
        <taxon>Dimargaritaceae</taxon>
        <taxon>Dimargaris</taxon>
    </lineage>
</organism>
<dbReference type="EMBL" id="JANBQB010000958">
    <property type="protein sequence ID" value="KAJ1972815.1"/>
    <property type="molecule type" value="Genomic_DNA"/>
</dbReference>
<accession>A0A9W8EBE0</accession>